<reference evidence="6 7" key="1">
    <citation type="journal article" date="2016" name="Sci. Rep.">
        <title>Metabolic traits of an uncultured archaeal lineage -MSBL1- from brine pools of the Red Sea.</title>
        <authorList>
            <person name="Mwirichia R."/>
            <person name="Alam I."/>
            <person name="Rashid M."/>
            <person name="Vinu M."/>
            <person name="Ba-Alawi W."/>
            <person name="Anthony Kamau A."/>
            <person name="Kamanda Ngugi D."/>
            <person name="Goker M."/>
            <person name="Klenk H.P."/>
            <person name="Bajic V."/>
            <person name="Stingl U."/>
        </authorList>
    </citation>
    <scope>NUCLEOTIDE SEQUENCE [LARGE SCALE GENOMIC DNA]</scope>
    <source>
        <strain evidence="6">SCGC-AAA261O19</strain>
    </source>
</reference>
<evidence type="ECO:0000313" key="7">
    <source>
        <dbReference type="Proteomes" id="UP000070076"/>
    </source>
</evidence>
<dbReference type="SMART" id="SM01405">
    <property type="entry name" value="Ribosomal_S6e"/>
    <property type="match status" value="1"/>
</dbReference>
<comment type="caution">
    <text evidence="6">The sequence shown here is derived from an EMBL/GenBank/DDBJ whole genome shotgun (WGS) entry which is preliminary data.</text>
</comment>
<keyword evidence="7" id="KW-1185">Reference proteome</keyword>
<keyword evidence="2 6" id="KW-0689">Ribosomal protein</keyword>
<dbReference type="InterPro" id="IPR020924">
    <property type="entry name" value="Ribosomal_eS6_arc"/>
</dbReference>
<keyword evidence="3" id="KW-0687">Ribonucleoprotein</keyword>
<dbReference type="GO" id="GO:0003735">
    <property type="term" value="F:structural constituent of ribosome"/>
    <property type="evidence" value="ECO:0007669"/>
    <property type="project" value="InterPro"/>
</dbReference>
<proteinExistence type="inferred from homology"/>
<feature type="region of interest" description="Disordered" evidence="5">
    <location>
        <begin position="57"/>
        <end position="90"/>
    </location>
</feature>
<evidence type="ECO:0000256" key="4">
    <source>
        <dbReference type="ARBA" id="ARBA00035386"/>
    </source>
</evidence>
<evidence type="ECO:0000256" key="2">
    <source>
        <dbReference type="ARBA" id="ARBA00022980"/>
    </source>
</evidence>
<accession>A0A133VE15</accession>
<dbReference type="NCBIfam" id="NF003294">
    <property type="entry name" value="PRK04290.1-3"/>
    <property type="match status" value="1"/>
</dbReference>
<protein>
    <recommendedName>
        <fullName evidence="4">30S ribosomal protein S6e</fullName>
    </recommendedName>
</protein>
<dbReference type="GO" id="GO:0005840">
    <property type="term" value="C:ribosome"/>
    <property type="evidence" value="ECO:0007669"/>
    <property type="project" value="UniProtKB-KW"/>
</dbReference>
<feature type="non-terminal residue" evidence="6">
    <location>
        <position position="128"/>
    </location>
</feature>
<comment type="similarity">
    <text evidence="1">Belongs to the eukaryotic ribosomal protein eS6 family.</text>
</comment>
<dbReference type="InterPro" id="IPR001377">
    <property type="entry name" value="Ribosomal_eS6"/>
</dbReference>
<evidence type="ECO:0000256" key="1">
    <source>
        <dbReference type="ARBA" id="ARBA00009312"/>
    </source>
</evidence>
<dbReference type="GO" id="GO:1990904">
    <property type="term" value="C:ribonucleoprotein complex"/>
    <property type="evidence" value="ECO:0007669"/>
    <property type="project" value="UniProtKB-KW"/>
</dbReference>
<dbReference type="InterPro" id="IPR018282">
    <property type="entry name" value="Ribosomal_eS6_CS"/>
</dbReference>
<dbReference type="AlphaFoldDB" id="A0A133VE15"/>
<evidence type="ECO:0000256" key="3">
    <source>
        <dbReference type="ARBA" id="ARBA00023274"/>
    </source>
</evidence>
<name>A0A133VE15_9EURY</name>
<evidence type="ECO:0000256" key="5">
    <source>
        <dbReference type="SAM" id="MobiDB-lite"/>
    </source>
</evidence>
<sequence>MVRVVVSDPESGKAYQIEPDESSVGRLMGLQIGQSFEGDIVGLSGYQLLVTGGTDKDGFPMRSDVRGPGRKRIVLSKGPGYKPREEGMRRRKLLRGRTVSQDIAQLNVKVTERGEKDIQEILGPKPTS</sequence>
<dbReference type="EMBL" id="LHYB01000016">
    <property type="protein sequence ID" value="KXB04696.1"/>
    <property type="molecule type" value="Genomic_DNA"/>
</dbReference>
<organism evidence="6 7">
    <name type="scientific">candidate division MSBL1 archaeon SCGC-AAA261O19</name>
    <dbReference type="NCBI Taxonomy" id="1698277"/>
    <lineage>
        <taxon>Archaea</taxon>
        <taxon>Methanobacteriati</taxon>
        <taxon>Methanobacteriota</taxon>
        <taxon>candidate division MSBL1</taxon>
    </lineage>
</organism>
<dbReference type="PANTHER" id="PTHR11502">
    <property type="entry name" value="40S RIBOSOMAL PROTEIN S6"/>
    <property type="match status" value="1"/>
</dbReference>
<dbReference type="Proteomes" id="UP000070076">
    <property type="component" value="Unassembled WGS sequence"/>
</dbReference>
<evidence type="ECO:0000313" key="6">
    <source>
        <dbReference type="EMBL" id="KXB04696.1"/>
    </source>
</evidence>
<dbReference type="Pfam" id="PF01092">
    <property type="entry name" value="Ribosomal_S6e"/>
    <property type="match status" value="1"/>
</dbReference>
<dbReference type="PROSITE" id="PS00578">
    <property type="entry name" value="RIBOSOMAL_S6E"/>
    <property type="match status" value="1"/>
</dbReference>
<dbReference type="GO" id="GO:0006412">
    <property type="term" value="P:translation"/>
    <property type="evidence" value="ECO:0007669"/>
    <property type="project" value="InterPro"/>
</dbReference>
<feature type="compositionally biased region" description="Basic and acidic residues" evidence="5">
    <location>
        <begin position="57"/>
        <end position="67"/>
    </location>
</feature>
<dbReference type="HAMAP" id="MF_00512">
    <property type="entry name" value="Ribosomal_eS6"/>
    <property type="match status" value="1"/>
</dbReference>
<gene>
    <name evidence="6" type="ORF">AKJ48_01750</name>
</gene>